<dbReference type="SUPFAM" id="SSF48065">
    <property type="entry name" value="DBL homology domain (DH-domain)"/>
    <property type="match status" value="1"/>
</dbReference>
<feature type="domain" description="DH" evidence="2">
    <location>
        <begin position="1"/>
        <end position="154"/>
    </location>
</feature>
<dbReference type="GeneTree" id="ENSGT00940000157012"/>
<feature type="compositionally biased region" description="Low complexity" evidence="1">
    <location>
        <begin position="380"/>
        <end position="391"/>
    </location>
</feature>
<dbReference type="InterPro" id="IPR043537">
    <property type="entry name" value="Tiam1/Tiam2/Sif"/>
</dbReference>
<dbReference type="PANTHER" id="PTHR46001:SF5">
    <property type="entry name" value="RHO GUANINE NUCLEOTIDE EXCHANGE FACTOR TIAM2"/>
    <property type="match status" value="1"/>
</dbReference>
<dbReference type="AlphaFoldDB" id="A0AAQ4NR58"/>
<accession>A0AAQ4NR58</accession>
<feature type="compositionally biased region" description="Acidic residues" evidence="1">
    <location>
        <begin position="427"/>
        <end position="436"/>
    </location>
</feature>
<reference evidence="3" key="2">
    <citation type="submission" date="2025-08" db="UniProtKB">
        <authorList>
            <consortium name="Ensembl"/>
        </authorList>
    </citation>
    <scope>IDENTIFICATION</scope>
</reference>
<dbReference type="GO" id="GO:0007264">
    <property type="term" value="P:small GTPase-mediated signal transduction"/>
    <property type="evidence" value="ECO:0007669"/>
    <property type="project" value="InterPro"/>
</dbReference>
<dbReference type="InterPro" id="IPR000219">
    <property type="entry name" value="DH_dom"/>
</dbReference>
<dbReference type="InterPro" id="IPR001331">
    <property type="entry name" value="GDS_CDC24_CS"/>
</dbReference>
<dbReference type="Pfam" id="PF23014">
    <property type="entry name" value="PH_Tiam1"/>
    <property type="match status" value="1"/>
</dbReference>
<sequence>MESLFGSLPEMLDFQRVFLQTLEERIASSPDFSTLETPSQFKRLLFSLGGSFLYYADHFKLYSGFCANHIKVQKVLERAKTDQAFKEFLDARNPTKQHSSTLESYLIKPVQRVLKYPLLLRELVSLTDAESEEHYHLTQAQKAMEKVASHINEMQKIYEDYGSVFDQLVAEQSGQDKEVAEISMGEFLMHSSVVWLNPHSSLGRMRKHPEMTVFVFKKAVILVYRENNKLKKKMQSAPRGDSDPFKFRWLIPLSSLQVRLGNTAGTGTESSCIWELIHCRSEVEGRPETVFQLCSSVLENKVSVIKVVRSILRENVRRNMRGEETVEKNSKEQQLVPNRGHFPSAVKLGTTRAFWLCRQPLGDLAAQAGHPKPGPDSDEGSLSSGTCSLSGAAPPPPLHASSGSHLLPVQQKPQTRRSPPAVKESDILSDEDDDGFSEGGARRGSGDSGSPTSGVEAQLLRLRLSEDAAQAPRVQPERLGDTPETQPRLVRGHFSAVKRKSGSLRRSQGALLHMRQHSRSLDSQTDAASSPGVPDLNALLEREFSVQSLTSVVNEDCFYETEEAPNAPSS</sequence>
<dbReference type="Pfam" id="PF00621">
    <property type="entry name" value="RhoGEF"/>
    <property type="match status" value="1"/>
</dbReference>
<name>A0AAQ4NR58_GASAC</name>
<organism evidence="3 4">
    <name type="scientific">Gasterosteus aculeatus aculeatus</name>
    <name type="common">three-spined stickleback</name>
    <dbReference type="NCBI Taxonomy" id="481459"/>
    <lineage>
        <taxon>Eukaryota</taxon>
        <taxon>Metazoa</taxon>
        <taxon>Chordata</taxon>
        <taxon>Craniata</taxon>
        <taxon>Vertebrata</taxon>
        <taxon>Euteleostomi</taxon>
        <taxon>Actinopterygii</taxon>
        <taxon>Neopterygii</taxon>
        <taxon>Teleostei</taxon>
        <taxon>Neoteleostei</taxon>
        <taxon>Acanthomorphata</taxon>
        <taxon>Eupercaria</taxon>
        <taxon>Perciformes</taxon>
        <taxon>Cottioidei</taxon>
        <taxon>Gasterosteales</taxon>
        <taxon>Gasterosteidae</taxon>
        <taxon>Gasterosteus</taxon>
    </lineage>
</organism>
<dbReference type="CDD" id="cd00160">
    <property type="entry name" value="RhoGEF"/>
    <property type="match status" value="1"/>
</dbReference>
<dbReference type="InterPro" id="IPR035899">
    <property type="entry name" value="DBL_dom_sf"/>
</dbReference>
<dbReference type="Ensembl" id="ENSGACT00000065185.1">
    <property type="protein sequence ID" value="ENSGACP00000028902.1"/>
    <property type="gene ID" value="ENSGACG00000023131.1"/>
</dbReference>
<dbReference type="Gene3D" id="2.30.29.30">
    <property type="entry name" value="Pleckstrin-homology domain (PH domain)/Phosphotyrosine-binding domain (PTB)"/>
    <property type="match status" value="1"/>
</dbReference>
<dbReference type="Gene3D" id="1.20.900.10">
    <property type="entry name" value="Dbl homology (DH) domain"/>
    <property type="match status" value="1"/>
</dbReference>
<feature type="region of interest" description="Disordered" evidence="1">
    <location>
        <begin position="366"/>
        <end position="453"/>
    </location>
</feature>
<feature type="region of interest" description="Disordered" evidence="1">
    <location>
        <begin position="467"/>
        <end position="489"/>
    </location>
</feature>
<evidence type="ECO:0000259" key="2">
    <source>
        <dbReference type="PROSITE" id="PS50010"/>
    </source>
</evidence>
<keyword evidence="4" id="KW-1185">Reference proteome</keyword>
<dbReference type="SUPFAM" id="SSF50729">
    <property type="entry name" value="PH domain-like"/>
    <property type="match status" value="1"/>
</dbReference>
<dbReference type="Proteomes" id="UP000007635">
    <property type="component" value="Chromosome XV"/>
</dbReference>
<evidence type="ECO:0000313" key="3">
    <source>
        <dbReference type="Ensembl" id="ENSGACP00000028902.1"/>
    </source>
</evidence>
<proteinExistence type="predicted"/>
<dbReference type="PROSITE" id="PS50010">
    <property type="entry name" value="DH_2"/>
    <property type="match status" value="1"/>
</dbReference>
<dbReference type="SMART" id="SM00325">
    <property type="entry name" value="RhoGEF"/>
    <property type="match status" value="1"/>
</dbReference>
<protein>
    <recommendedName>
        <fullName evidence="2">DH domain-containing protein</fullName>
    </recommendedName>
</protein>
<dbReference type="GO" id="GO:0005085">
    <property type="term" value="F:guanyl-nucleotide exchange factor activity"/>
    <property type="evidence" value="ECO:0007669"/>
    <property type="project" value="InterPro"/>
</dbReference>
<dbReference type="PANTHER" id="PTHR46001">
    <property type="entry name" value="TIAM (MAMMALIAN TUMOR INVASION AND METASTASIS FACTOR) HOMOLOG"/>
    <property type="match status" value="1"/>
</dbReference>
<evidence type="ECO:0000313" key="4">
    <source>
        <dbReference type="Proteomes" id="UP000007635"/>
    </source>
</evidence>
<dbReference type="PROSITE" id="PS00741">
    <property type="entry name" value="DH_1"/>
    <property type="match status" value="1"/>
</dbReference>
<evidence type="ECO:0000256" key="1">
    <source>
        <dbReference type="SAM" id="MobiDB-lite"/>
    </source>
</evidence>
<dbReference type="InterPro" id="IPR055230">
    <property type="entry name" value="PH_Tiam1/2"/>
</dbReference>
<reference evidence="3 4" key="1">
    <citation type="journal article" date="2021" name="G3 (Bethesda)">
        <title>Improved contiguity of the threespine stickleback genome using long-read sequencing.</title>
        <authorList>
            <person name="Nath S."/>
            <person name="Shaw D.E."/>
            <person name="White M.A."/>
        </authorList>
    </citation>
    <scope>NUCLEOTIDE SEQUENCE [LARGE SCALE GENOMIC DNA]</scope>
    <source>
        <strain evidence="3 4">Lake Benthic</strain>
    </source>
</reference>
<reference evidence="3" key="3">
    <citation type="submission" date="2025-09" db="UniProtKB">
        <authorList>
            <consortium name="Ensembl"/>
        </authorList>
    </citation>
    <scope>IDENTIFICATION</scope>
</reference>
<dbReference type="InterPro" id="IPR011993">
    <property type="entry name" value="PH-like_dom_sf"/>
</dbReference>